<feature type="region of interest" description="Disordered" evidence="1">
    <location>
        <begin position="53"/>
        <end position="122"/>
    </location>
</feature>
<sequence>MAEYEGMDALMAALTDEPLPEDARDDAEFLAEHRSALADIALLGEQLRLMGDTLAAETPGTEAASTRTPGTETPAAEGGPPEAEPSPAPAPLRKPKPLRTPRPLRKPRSVRAPKPVRPSQPPWYRRYAGVAIGTLVVGAGTAMLGGMVWLGVQGGGAGGSSDSSAAKEDSGAGDSSLYSPEMHLACSKVLVEGTVQSITPTDDGNVRVVLKVKRYYRPEQSVAEHPTITVTLLDSARADLKVGTYTLVRVPVFPQDRQDWETGSGVADARKGIVDALPGARGMECAGPNGG</sequence>
<feature type="compositionally biased region" description="Low complexity" evidence="1">
    <location>
        <begin position="68"/>
        <end position="81"/>
    </location>
</feature>
<name>A0ABZ1HGL6_STRPH</name>
<evidence type="ECO:0000313" key="4">
    <source>
        <dbReference type="Proteomes" id="UP001340816"/>
    </source>
</evidence>
<dbReference type="RefSeq" id="WP_326760723.1">
    <property type="nucleotide sequence ID" value="NZ_CP109135.1"/>
</dbReference>
<keyword evidence="4" id="KW-1185">Reference proteome</keyword>
<keyword evidence="2" id="KW-1133">Transmembrane helix</keyword>
<evidence type="ECO:0000313" key="3">
    <source>
        <dbReference type="EMBL" id="WSD17757.1"/>
    </source>
</evidence>
<evidence type="ECO:0000256" key="2">
    <source>
        <dbReference type="SAM" id="Phobius"/>
    </source>
</evidence>
<protein>
    <submittedName>
        <fullName evidence="3">Uncharacterized protein</fullName>
    </submittedName>
</protein>
<keyword evidence="2" id="KW-0472">Membrane</keyword>
<feature type="transmembrane region" description="Helical" evidence="2">
    <location>
        <begin position="127"/>
        <end position="152"/>
    </location>
</feature>
<evidence type="ECO:0000256" key="1">
    <source>
        <dbReference type="SAM" id="MobiDB-lite"/>
    </source>
</evidence>
<reference evidence="3 4" key="1">
    <citation type="submission" date="2022-10" db="EMBL/GenBank/DDBJ databases">
        <title>The complete genomes of actinobacterial strains from the NBC collection.</title>
        <authorList>
            <person name="Joergensen T.S."/>
            <person name="Alvarez Arevalo M."/>
            <person name="Sterndorff E.B."/>
            <person name="Faurdal D."/>
            <person name="Vuksanovic O."/>
            <person name="Mourched A.-S."/>
            <person name="Charusanti P."/>
            <person name="Shaw S."/>
            <person name="Blin K."/>
            <person name="Weber T."/>
        </authorList>
    </citation>
    <scope>NUCLEOTIDE SEQUENCE [LARGE SCALE GENOMIC DNA]</scope>
    <source>
        <strain evidence="3 4">NBC 01752</strain>
    </source>
</reference>
<dbReference type="Proteomes" id="UP001340816">
    <property type="component" value="Chromosome"/>
</dbReference>
<gene>
    <name evidence="3" type="ORF">OHB35_33550</name>
</gene>
<feature type="compositionally biased region" description="Basic residues" evidence="1">
    <location>
        <begin position="93"/>
        <end position="111"/>
    </location>
</feature>
<feature type="region of interest" description="Disordered" evidence="1">
    <location>
        <begin position="155"/>
        <end position="178"/>
    </location>
</feature>
<proteinExistence type="predicted"/>
<dbReference type="EMBL" id="CP109135">
    <property type="protein sequence ID" value="WSD17757.1"/>
    <property type="molecule type" value="Genomic_DNA"/>
</dbReference>
<feature type="region of interest" description="Disordered" evidence="1">
    <location>
        <begin position="1"/>
        <end position="26"/>
    </location>
</feature>
<feature type="compositionally biased region" description="Pro residues" evidence="1">
    <location>
        <begin position="82"/>
        <end position="92"/>
    </location>
</feature>
<keyword evidence="2" id="KW-0812">Transmembrane</keyword>
<organism evidence="3 4">
    <name type="scientific">Streptomyces phaeochromogenes</name>
    <dbReference type="NCBI Taxonomy" id="1923"/>
    <lineage>
        <taxon>Bacteria</taxon>
        <taxon>Bacillati</taxon>
        <taxon>Actinomycetota</taxon>
        <taxon>Actinomycetes</taxon>
        <taxon>Kitasatosporales</taxon>
        <taxon>Streptomycetaceae</taxon>
        <taxon>Streptomyces</taxon>
        <taxon>Streptomyces phaeochromogenes group</taxon>
    </lineage>
</organism>
<accession>A0ABZ1HGL6</accession>